<dbReference type="Pfam" id="PF02891">
    <property type="entry name" value="zf-MIZ"/>
    <property type="match status" value="1"/>
</dbReference>
<feature type="compositionally biased region" description="Polar residues" evidence="5">
    <location>
        <begin position="467"/>
        <end position="495"/>
    </location>
</feature>
<dbReference type="CDD" id="cd16650">
    <property type="entry name" value="SP-RING_PIAS-like"/>
    <property type="match status" value="1"/>
</dbReference>
<evidence type="ECO:0000259" key="6">
    <source>
        <dbReference type="PROSITE" id="PS51044"/>
    </source>
</evidence>
<evidence type="ECO:0000256" key="4">
    <source>
        <dbReference type="PROSITE-ProRule" id="PRU00452"/>
    </source>
</evidence>
<protein>
    <recommendedName>
        <fullName evidence="6">SP-RING-type domain-containing protein</fullName>
    </recommendedName>
</protein>
<keyword evidence="3" id="KW-0862">Zinc</keyword>
<feature type="region of interest" description="Disordered" evidence="5">
    <location>
        <begin position="717"/>
        <end position="746"/>
    </location>
</feature>
<sequence>MAGMAVRQAPLPGLVLTNGGGGVGVGGGGGLPNGLQPAAINDIRISVVIDRLNLYVRGQRQSESDAATGFLNLCLNLSKGIDVAIANHQLPSRAQELPSLAKQIVCQCENNDAFFQASIMVLMISIKVACQSGWFSDKDSEELKNLVKKIADGFGSVSLSSSEPSCTHSVISTVMSRFYPRMKMGHVFLFLEIKPGFEAYLGDFQIPKNLKKTSQGDKIVLFVVQTDNIETSSCLVSPAKVNFLLNGKGVERRTNIFVDNGPQIPTTVTNLLKYGPNLFQAVGEFNGNYIIGIAIMSEMPSPDSNILQDYEQHVPTTVDSDSDLTEGPSRISLNCPISFTRIRTPVKGHSCKHIQCFDFDNYVGINSRRPFWRCPHCNQHVCFTDLRIDQKLVEVLKKAEANVDNIIIYPDGLWNPATDIDGAIQKPEDNCKSPQPERLLDLTQTNNAMDFVTTNETEDRKFPVNVSQNHSQNQFTSQTVPIEPHTASTDSNANQRNDHAEDDFWSGVYVSPFIQENAEIAPTQVAPTPSQNTIQLQQYQFGNSNFTAEYGMCPVLPRNVTRVPTAVQALPAQASSSVHQQRFRGHLAATMQAPPSTATVMSSSAAPRTQMSSSPLLQYTVIQENSSFPSVRPTQPQMNGLQVPNQVQHIQRALERQQSLQQMSNLRLPRTTTSLPSTSNFLQTQQQVPPTNTTMQMAASTSRTTIPSYSVSPSMYVPPSMTDQRNNTRVASPPLLSTDDHDPNWRPVGRMRGALSGQAYTDAYNRFFNQNQPSQQPLSYPSARPGNLPGPGGSGNYPNGSSGMQ</sequence>
<evidence type="ECO:0000256" key="3">
    <source>
        <dbReference type="ARBA" id="ARBA00022833"/>
    </source>
</evidence>
<keyword evidence="1" id="KW-0479">Metal-binding</keyword>
<dbReference type="InterPro" id="IPR013083">
    <property type="entry name" value="Znf_RING/FYVE/PHD"/>
</dbReference>
<evidence type="ECO:0000256" key="2">
    <source>
        <dbReference type="ARBA" id="ARBA00022771"/>
    </source>
</evidence>
<feature type="region of interest" description="Disordered" evidence="5">
    <location>
        <begin position="467"/>
        <end position="499"/>
    </location>
</feature>
<evidence type="ECO:0000256" key="5">
    <source>
        <dbReference type="SAM" id="MobiDB-lite"/>
    </source>
</evidence>
<feature type="compositionally biased region" description="Polar residues" evidence="5">
    <location>
        <begin position="769"/>
        <end position="779"/>
    </location>
</feature>
<feature type="compositionally biased region" description="Low complexity" evidence="5">
    <location>
        <begin position="796"/>
        <end position="805"/>
    </location>
</feature>
<proteinExistence type="predicted"/>
<dbReference type="PROSITE" id="PS51044">
    <property type="entry name" value="ZF_SP_RING"/>
    <property type="match status" value="1"/>
</dbReference>
<dbReference type="EMBL" id="JAVIJP010000027">
    <property type="protein sequence ID" value="KAL3635620.1"/>
    <property type="molecule type" value="Genomic_DNA"/>
</dbReference>
<dbReference type="GO" id="GO:0016925">
    <property type="term" value="P:protein sumoylation"/>
    <property type="evidence" value="ECO:0007669"/>
    <property type="project" value="UniProtKB-ARBA"/>
</dbReference>
<organism evidence="7 8">
    <name type="scientific">Castilleja foliolosa</name>
    <dbReference type="NCBI Taxonomy" id="1961234"/>
    <lineage>
        <taxon>Eukaryota</taxon>
        <taxon>Viridiplantae</taxon>
        <taxon>Streptophyta</taxon>
        <taxon>Embryophyta</taxon>
        <taxon>Tracheophyta</taxon>
        <taxon>Spermatophyta</taxon>
        <taxon>Magnoliopsida</taxon>
        <taxon>eudicotyledons</taxon>
        <taxon>Gunneridae</taxon>
        <taxon>Pentapetalae</taxon>
        <taxon>asterids</taxon>
        <taxon>lamiids</taxon>
        <taxon>Lamiales</taxon>
        <taxon>Orobanchaceae</taxon>
        <taxon>Pedicularideae</taxon>
        <taxon>Castillejinae</taxon>
        <taxon>Castilleja</taxon>
    </lineage>
</organism>
<dbReference type="InterPro" id="IPR004181">
    <property type="entry name" value="Znf_MIZ"/>
</dbReference>
<dbReference type="PANTHER" id="PTHR10782">
    <property type="entry name" value="ZINC FINGER MIZ DOMAIN-CONTAINING PROTEIN"/>
    <property type="match status" value="1"/>
</dbReference>
<feature type="domain" description="SP-RING-type" evidence="6">
    <location>
        <begin position="320"/>
        <end position="401"/>
    </location>
</feature>
<dbReference type="AlphaFoldDB" id="A0ABD3D3U4"/>
<name>A0ABD3D3U4_9LAMI</name>
<comment type="caution">
    <text evidence="7">The sequence shown here is derived from an EMBL/GenBank/DDBJ whole genome shotgun (WGS) entry which is preliminary data.</text>
</comment>
<evidence type="ECO:0000313" key="8">
    <source>
        <dbReference type="Proteomes" id="UP001632038"/>
    </source>
</evidence>
<dbReference type="Proteomes" id="UP001632038">
    <property type="component" value="Unassembled WGS sequence"/>
</dbReference>
<accession>A0ABD3D3U4</accession>
<reference evidence="8" key="1">
    <citation type="journal article" date="2024" name="IScience">
        <title>Strigolactones Initiate the Formation of Haustorium-like Structures in Castilleja.</title>
        <authorList>
            <person name="Buerger M."/>
            <person name="Peterson D."/>
            <person name="Chory J."/>
        </authorList>
    </citation>
    <scope>NUCLEOTIDE SEQUENCE [LARGE SCALE GENOMIC DNA]</scope>
</reference>
<dbReference type="GO" id="GO:0019789">
    <property type="term" value="F:SUMO transferase activity"/>
    <property type="evidence" value="ECO:0007669"/>
    <property type="project" value="UniProtKB-ARBA"/>
</dbReference>
<evidence type="ECO:0000256" key="1">
    <source>
        <dbReference type="ARBA" id="ARBA00022723"/>
    </source>
</evidence>
<dbReference type="PANTHER" id="PTHR10782:SF4">
    <property type="entry name" value="TONALLI, ISOFORM E"/>
    <property type="match status" value="1"/>
</dbReference>
<keyword evidence="8" id="KW-1185">Reference proteome</keyword>
<dbReference type="Gene3D" id="3.30.40.10">
    <property type="entry name" value="Zinc/RING finger domain, C3HC4 (zinc finger)"/>
    <property type="match status" value="1"/>
</dbReference>
<gene>
    <name evidence="7" type="ORF">CASFOL_020167</name>
</gene>
<evidence type="ECO:0000313" key="7">
    <source>
        <dbReference type="EMBL" id="KAL3635620.1"/>
    </source>
</evidence>
<keyword evidence="2 4" id="KW-0863">Zinc-finger</keyword>
<feature type="region of interest" description="Disordered" evidence="5">
    <location>
        <begin position="769"/>
        <end position="805"/>
    </location>
</feature>
<dbReference type="GO" id="GO:0008270">
    <property type="term" value="F:zinc ion binding"/>
    <property type="evidence" value="ECO:0007669"/>
    <property type="project" value="UniProtKB-KW"/>
</dbReference>